<protein>
    <recommendedName>
        <fullName evidence="2">Histidine kinase domain-containing protein</fullName>
    </recommendedName>
</protein>
<keyword evidence="1" id="KW-0597">Phosphoprotein</keyword>
<comment type="caution">
    <text evidence="3">The sequence shown here is derived from an EMBL/GenBank/DDBJ whole genome shotgun (WGS) entry which is preliminary data.</text>
</comment>
<organism evidence="3">
    <name type="scientific">marine sediment metagenome</name>
    <dbReference type="NCBI Taxonomy" id="412755"/>
    <lineage>
        <taxon>unclassified sequences</taxon>
        <taxon>metagenomes</taxon>
        <taxon>ecological metagenomes</taxon>
    </lineage>
</organism>
<dbReference type="Pfam" id="PF02518">
    <property type="entry name" value="HATPase_c"/>
    <property type="match status" value="1"/>
</dbReference>
<proteinExistence type="predicted"/>
<dbReference type="SMART" id="SM00387">
    <property type="entry name" value="HATPase_c"/>
    <property type="match status" value="1"/>
</dbReference>
<sequence length="188" mass="21227">MKFLRVLIISFASLAEKKLISFPFKLPDGKFITWFDPDKFEKIINNLLSNAFKFTPEGGEVKCKVKLPGQEKELMEVIVSDTGIGIPSNEINNVFDRFHQVKSSSYNGSGGVGIGLALTKELVELLHGEIDVRSKLGFYLYSPFEPLDAVYQRYGILFKISDRVFTGINMKAHRHVADFLDLRTGITF</sequence>
<accession>X0Z494</accession>
<dbReference type="InterPro" id="IPR036890">
    <property type="entry name" value="HATPase_C_sf"/>
</dbReference>
<evidence type="ECO:0000259" key="2">
    <source>
        <dbReference type="PROSITE" id="PS50109"/>
    </source>
</evidence>
<dbReference type="GO" id="GO:0000155">
    <property type="term" value="F:phosphorelay sensor kinase activity"/>
    <property type="evidence" value="ECO:0007669"/>
    <property type="project" value="TreeGrafter"/>
</dbReference>
<dbReference type="InterPro" id="IPR003594">
    <property type="entry name" value="HATPase_dom"/>
</dbReference>
<dbReference type="EMBL" id="BART01005925">
    <property type="protein sequence ID" value="GAG55248.1"/>
    <property type="molecule type" value="Genomic_DNA"/>
</dbReference>
<gene>
    <name evidence="3" type="ORF">S01H4_13449</name>
</gene>
<dbReference type="PRINTS" id="PR00344">
    <property type="entry name" value="BCTRLSENSOR"/>
</dbReference>
<feature type="domain" description="Histidine kinase" evidence="2">
    <location>
        <begin position="1"/>
        <end position="149"/>
    </location>
</feature>
<evidence type="ECO:0000256" key="1">
    <source>
        <dbReference type="ARBA" id="ARBA00022553"/>
    </source>
</evidence>
<dbReference type="SUPFAM" id="SSF55874">
    <property type="entry name" value="ATPase domain of HSP90 chaperone/DNA topoisomerase II/histidine kinase"/>
    <property type="match status" value="1"/>
</dbReference>
<dbReference type="Gene3D" id="3.30.565.10">
    <property type="entry name" value="Histidine kinase-like ATPase, C-terminal domain"/>
    <property type="match status" value="1"/>
</dbReference>
<dbReference type="PROSITE" id="PS50109">
    <property type="entry name" value="HIS_KIN"/>
    <property type="match status" value="1"/>
</dbReference>
<name>X0Z494_9ZZZZ</name>
<dbReference type="AlphaFoldDB" id="X0Z494"/>
<dbReference type="PANTHER" id="PTHR43547">
    <property type="entry name" value="TWO-COMPONENT HISTIDINE KINASE"/>
    <property type="match status" value="1"/>
</dbReference>
<dbReference type="InterPro" id="IPR004358">
    <property type="entry name" value="Sig_transdc_His_kin-like_C"/>
</dbReference>
<dbReference type="InterPro" id="IPR005467">
    <property type="entry name" value="His_kinase_dom"/>
</dbReference>
<dbReference type="PANTHER" id="PTHR43547:SF2">
    <property type="entry name" value="HYBRID SIGNAL TRANSDUCTION HISTIDINE KINASE C"/>
    <property type="match status" value="1"/>
</dbReference>
<evidence type="ECO:0000313" key="3">
    <source>
        <dbReference type="EMBL" id="GAG55248.1"/>
    </source>
</evidence>
<reference evidence="3" key="1">
    <citation type="journal article" date="2014" name="Front. Microbiol.">
        <title>High frequency of phylogenetically diverse reductive dehalogenase-homologous genes in deep subseafloor sedimentary metagenomes.</title>
        <authorList>
            <person name="Kawai M."/>
            <person name="Futagami T."/>
            <person name="Toyoda A."/>
            <person name="Takaki Y."/>
            <person name="Nishi S."/>
            <person name="Hori S."/>
            <person name="Arai W."/>
            <person name="Tsubouchi T."/>
            <person name="Morono Y."/>
            <person name="Uchiyama I."/>
            <person name="Ito T."/>
            <person name="Fujiyama A."/>
            <person name="Inagaki F."/>
            <person name="Takami H."/>
        </authorList>
    </citation>
    <scope>NUCLEOTIDE SEQUENCE</scope>
    <source>
        <strain evidence="3">Expedition CK06-06</strain>
    </source>
</reference>